<feature type="chain" id="PRO_5002433931" description="Immunoglobulin V-set domain-containing protein" evidence="3">
    <location>
        <begin position="19"/>
        <end position="87"/>
    </location>
</feature>
<reference evidence="5" key="1">
    <citation type="submission" date="2014-11" db="EMBL/GenBank/DDBJ databases">
        <authorList>
            <person name="Amaro Gonzalez C."/>
        </authorList>
    </citation>
    <scope>NUCLEOTIDE SEQUENCE</scope>
</reference>
<dbReference type="EMBL" id="GBXM01034860">
    <property type="protein sequence ID" value="JAH73717.1"/>
    <property type="molecule type" value="Transcribed_RNA"/>
</dbReference>
<evidence type="ECO:0000256" key="2">
    <source>
        <dbReference type="ARBA" id="ARBA00022859"/>
    </source>
</evidence>
<dbReference type="Gene3D" id="2.60.40.10">
    <property type="entry name" value="Immunoglobulins"/>
    <property type="match status" value="1"/>
</dbReference>
<dbReference type="GO" id="GO:0005886">
    <property type="term" value="C:plasma membrane"/>
    <property type="evidence" value="ECO:0007669"/>
    <property type="project" value="TreeGrafter"/>
</dbReference>
<dbReference type="InterPro" id="IPR013106">
    <property type="entry name" value="Ig_V-set"/>
</dbReference>
<keyword evidence="1 3" id="KW-0732">Signal</keyword>
<keyword evidence="2" id="KW-0391">Immunity</keyword>
<feature type="domain" description="Immunoglobulin V-set" evidence="4">
    <location>
        <begin position="29"/>
        <end position="67"/>
    </location>
</feature>
<dbReference type="InterPro" id="IPR013783">
    <property type="entry name" value="Ig-like_fold"/>
</dbReference>
<protein>
    <recommendedName>
        <fullName evidence="4">Immunoglobulin V-set domain-containing protein</fullName>
    </recommendedName>
</protein>
<evidence type="ECO:0000256" key="3">
    <source>
        <dbReference type="SAM" id="SignalP"/>
    </source>
</evidence>
<name>A0A0E9V6N9_ANGAN</name>
<organism evidence="5">
    <name type="scientific">Anguilla anguilla</name>
    <name type="common">European freshwater eel</name>
    <name type="synonym">Muraena anguilla</name>
    <dbReference type="NCBI Taxonomy" id="7936"/>
    <lineage>
        <taxon>Eukaryota</taxon>
        <taxon>Metazoa</taxon>
        <taxon>Chordata</taxon>
        <taxon>Craniata</taxon>
        <taxon>Vertebrata</taxon>
        <taxon>Euteleostomi</taxon>
        <taxon>Actinopterygii</taxon>
        <taxon>Neopterygii</taxon>
        <taxon>Teleostei</taxon>
        <taxon>Anguilliformes</taxon>
        <taxon>Anguillidae</taxon>
        <taxon>Anguilla</taxon>
    </lineage>
</organism>
<evidence type="ECO:0000259" key="4">
    <source>
        <dbReference type="Pfam" id="PF07686"/>
    </source>
</evidence>
<dbReference type="InterPro" id="IPR050413">
    <property type="entry name" value="TCR_beta_variable"/>
</dbReference>
<dbReference type="InterPro" id="IPR036179">
    <property type="entry name" value="Ig-like_dom_sf"/>
</dbReference>
<evidence type="ECO:0000256" key="1">
    <source>
        <dbReference type="ARBA" id="ARBA00022729"/>
    </source>
</evidence>
<proteinExistence type="predicted"/>
<dbReference type="GO" id="GO:0002376">
    <property type="term" value="P:immune system process"/>
    <property type="evidence" value="ECO:0007669"/>
    <property type="project" value="UniProtKB-KW"/>
</dbReference>
<dbReference type="SUPFAM" id="SSF48726">
    <property type="entry name" value="Immunoglobulin"/>
    <property type="match status" value="1"/>
</dbReference>
<feature type="signal peptide" evidence="3">
    <location>
        <begin position="1"/>
        <end position="18"/>
    </location>
</feature>
<sequence>MNLVYFLSVVLSLASVQCQSQQKVSQWSSQMVVTQGSSVELQCNQSSSDTYMYWYRQQSSTGLQLVMLSAYLSKPERGQNISDSYYH</sequence>
<reference evidence="5" key="2">
    <citation type="journal article" date="2015" name="Fish Shellfish Immunol.">
        <title>Early steps in the European eel (Anguilla anguilla)-Vibrio vulnificus interaction in the gills: Role of the RtxA13 toxin.</title>
        <authorList>
            <person name="Callol A."/>
            <person name="Pajuelo D."/>
            <person name="Ebbesson L."/>
            <person name="Teles M."/>
            <person name="MacKenzie S."/>
            <person name="Amaro C."/>
        </authorList>
    </citation>
    <scope>NUCLEOTIDE SEQUENCE</scope>
</reference>
<dbReference type="AlphaFoldDB" id="A0A0E9V6N9"/>
<dbReference type="PANTHER" id="PTHR23268">
    <property type="entry name" value="T-CELL RECEPTOR BETA CHAIN"/>
    <property type="match status" value="1"/>
</dbReference>
<evidence type="ECO:0000313" key="5">
    <source>
        <dbReference type="EMBL" id="JAH73717.1"/>
    </source>
</evidence>
<accession>A0A0E9V6N9</accession>
<dbReference type="Pfam" id="PF07686">
    <property type="entry name" value="V-set"/>
    <property type="match status" value="1"/>
</dbReference>
<dbReference type="GO" id="GO:0007166">
    <property type="term" value="P:cell surface receptor signaling pathway"/>
    <property type="evidence" value="ECO:0007669"/>
    <property type="project" value="TreeGrafter"/>
</dbReference>